<dbReference type="PANTHER" id="PTHR34309">
    <property type="entry name" value="SLR1406 PROTEIN"/>
    <property type="match status" value="1"/>
</dbReference>
<dbReference type="SUPFAM" id="SSF143744">
    <property type="entry name" value="GlcG-like"/>
    <property type="match status" value="1"/>
</dbReference>
<name>A0A7Y4LZ64_9BRAD</name>
<reference evidence="2 3" key="1">
    <citation type="submission" date="2020-03" db="EMBL/GenBank/DDBJ databases">
        <title>Bradyrhizobium diversity isolated from nodules of Indigofera sp.</title>
        <authorList>
            <person name="Klepa M."/>
            <person name="Helene L."/>
            <person name="Hungria M."/>
        </authorList>
    </citation>
    <scope>NUCLEOTIDE SEQUENCE [LARGE SCALE GENOMIC DNA]</scope>
    <source>
        <strain evidence="2 3">WSM 1791</strain>
    </source>
</reference>
<dbReference type="PANTHER" id="PTHR34309:SF1">
    <property type="entry name" value="PROTEIN GLCG"/>
    <property type="match status" value="1"/>
</dbReference>
<dbReference type="Pfam" id="PF03928">
    <property type="entry name" value="HbpS-like"/>
    <property type="match status" value="1"/>
</dbReference>
<evidence type="ECO:0000313" key="3">
    <source>
        <dbReference type="Proteomes" id="UP000544122"/>
    </source>
</evidence>
<dbReference type="RefSeq" id="WP_171582666.1">
    <property type="nucleotide sequence ID" value="NZ_JAAVLX010000010.1"/>
</dbReference>
<proteinExistence type="predicted"/>
<dbReference type="Gene3D" id="3.30.450.150">
    <property type="entry name" value="Haem-degrading domain"/>
    <property type="match status" value="1"/>
</dbReference>
<evidence type="ECO:0000313" key="2">
    <source>
        <dbReference type="EMBL" id="NOJ43470.1"/>
    </source>
</evidence>
<dbReference type="Proteomes" id="UP000544122">
    <property type="component" value="Unassembled WGS sequence"/>
</dbReference>
<dbReference type="EMBL" id="JAAVLX010000010">
    <property type="protein sequence ID" value="NOJ43470.1"/>
    <property type="molecule type" value="Genomic_DNA"/>
</dbReference>
<organism evidence="2 3">
    <name type="scientific">Bradyrhizobium australiense</name>
    <dbReference type="NCBI Taxonomy" id="2721161"/>
    <lineage>
        <taxon>Bacteria</taxon>
        <taxon>Pseudomonadati</taxon>
        <taxon>Pseudomonadota</taxon>
        <taxon>Alphaproteobacteria</taxon>
        <taxon>Hyphomicrobiales</taxon>
        <taxon>Nitrobacteraceae</taxon>
        <taxon>Bradyrhizobium</taxon>
    </lineage>
</organism>
<gene>
    <name evidence="2" type="ORF">HCN58_28570</name>
</gene>
<evidence type="ECO:0000256" key="1">
    <source>
        <dbReference type="SAM" id="SignalP"/>
    </source>
</evidence>
<keyword evidence="3" id="KW-1185">Reference proteome</keyword>
<protein>
    <submittedName>
        <fullName evidence="2">Heme-binding protein</fullName>
    </submittedName>
</protein>
<sequence length="177" mass="18283">MRQSTLAIFAACAAVTVCAQAQAQQPAPPAAVPDQMPFDIPYGDSITADRAAEVVKAVVAEATKSPRNWKLAISVADTHGELVYFYKMDNTQQGSVNISQNKARTAARYRRPTQIFNSAMQTPAGAYIATLEAPSPTASPGGLPLVEGGKIIGAVGCSGATGDQDAVACKAGADTVK</sequence>
<dbReference type="AlphaFoldDB" id="A0A7Y4LZ64"/>
<comment type="caution">
    <text evidence="2">The sequence shown here is derived from an EMBL/GenBank/DDBJ whole genome shotgun (WGS) entry which is preliminary data.</text>
</comment>
<accession>A0A7Y4LZ64</accession>
<dbReference type="InterPro" id="IPR052517">
    <property type="entry name" value="GlcG_carb_metab_protein"/>
</dbReference>
<dbReference type="InterPro" id="IPR005624">
    <property type="entry name" value="PduO/GlcC-like"/>
</dbReference>
<feature type="chain" id="PRO_5031559659" evidence="1">
    <location>
        <begin position="24"/>
        <end position="177"/>
    </location>
</feature>
<dbReference type="InterPro" id="IPR038084">
    <property type="entry name" value="PduO/GlcC-like_sf"/>
</dbReference>
<keyword evidence="1" id="KW-0732">Signal</keyword>
<feature type="signal peptide" evidence="1">
    <location>
        <begin position="1"/>
        <end position="23"/>
    </location>
</feature>